<dbReference type="RefSeq" id="WP_317945621.1">
    <property type="nucleotide sequence ID" value="NZ_JAUBDI010000018.1"/>
</dbReference>
<reference evidence="5 6" key="1">
    <citation type="submission" date="2023-06" db="EMBL/GenBank/DDBJ databases">
        <title>Sporosarcina sp. nov., isolated from Korean traditional fermented seafood 'Jeotgal'.</title>
        <authorList>
            <person name="Yang A.I."/>
            <person name="Shin N.-R."/>
        </authorList>
    </citation>
    <scope>NUCLEOTIDE SEQUENCE [LARGE SCALE GENOMIC DNA]</scope>
    <source>
        <strain evidence="5 6">KCTC13119</strain>
    </source>
</reference>
<dbReference type="PROSITE" id="PS51266">
    <property type="entry name" value="ZF_CHY"/>
    <property type="match status" value="1"/>
</dbReference>
<protein>
    <submittedName>
        <fullName evidence="5">CHY zinc finger protein</fullName>
    </submittedName>
</protein>
<name>A0ABU4GDQ2_9BACL</name>
<evidence type="ECO:0000256" key="2">
    <source>
        <dbReference type="ARBA" id="ARBA00022771"/>
    </source>
</evidence>
<evidence type="ECO:0000313" key="5">
    <source>
        <dbReference type="EMBL" id="MDW0114512.1"/>
    </source>
</evidence>
<dbReference type="InterPro" id="IPR037274">
    <property type="entry name" value="Znf_CHY_sf"/>
</dbReference>
<keyword evidence="2" id="KW-0863">Zinc-finger</keyword>
<keyword evidence="1" id="KW-0479">Metal-binding</keyword>
<dbReference type="InterPro" id="IPR016694">
    <property type="entry name" value="UCP017292"/>
</dbReference>
<feature type="domain" description="CHY-type" evidence="4">
    <location>
        <begin position="12"/>
        <end position="93"/>
    </location>
</feature>
<dbReference type="Pfam" id="PF05495">
    <property type="entry name" value="zf-CHY"/>
    <property type="match status" value="1"/>
</dbReference>
<keyword evidence="3" id="KW-0862">Zinc</keyword>
<proteinExistence type="predicted"/>
<keyword evidence="6" id="KW-1185">Reference proteome</keyword>
<dbReference type="SUPFAM" id="SSF161219">
    <property type="entry name" value="CHY zinc finger-like"/>
    <property type="match status" value="1"/>
</dbReference>
<evidence type="ECO:0000259" key="4">
    <source>
        <dbReference type="PROSITE" id="PS51266"/>
    </source>
</evidence>
<gene>
    <name evidence="5" type="ORF">QT711_15035</name>
</gene>
<comment type="caution">
    <text evidence="5">The sequence shown here is derived from an EMBL/GenBank/DDBJ whole genome shotgun (WGS) entry which is preliminary data.</text>
</comment>
<evidence type="ECO:0000256" key="1">
    <source>
        <dbReference type="ARBA" id="ARBA00022723"/>
    </source>
</evidence>
<evidence type="ECO:0000313" key="6">
    <source>
        <dbReference type="Proteomes" id="UP001282284"/>
    </source>
</evidence>
<dbReference type="InterPro" id="IPR008913">
    <property type="entry name" value="Znf_CHY"/>
</dbReference>
<sequence>MLCHGHDVLGSLVDRETRCVHYHSNLDIIAIKFYCCGLYFPCFSCHEESGCGHPAVWPKERFNEKAILCGACGWEMTVEQYMSCHSECPSCRAKFNPGCNLHKAYYFEV</sequence>
<dbReference type="EMBL" id="JAUBDI010000018">
    <property type="protein sequence ID" value="MDW0114512.1"/>
    <property type="molecule type" value="Genomic_DNA"/>
</dbReference>
<evidence type="ECO:0000256" key="3">
    <source>
        <dbReference type="ARBA" id="ARBA00022833"/>
    </source>
</evidence>
<organism evidence="5 6">
    <name type="scientific">Sporosarcina saromensis</name>
    <dbReference type="NCBI Taxonomy" id="359365"/>
    <lineage>
        <taxon>Bacteria</taxon>
        <taxon>Bacillati</taxon>
        <taxon>Bacillota</taxon>
        <taxon>Bacilli</taxon>
        <taxon>Bacillales</taxon>
        <taxon>Caryophanaceae</taxon>
        <taxon>Sporosarcina</taxon>
    </lineage>
</organism>
<accession>A0ABU4GDQ2</accession>
<dbReference type="Proteomes" id="UP001282284">
    <property type="component" value="Unassembled WGS sequence"/>
</dbReference>
<dbReference type="PIRSF" id="PIRSF017292">
    <property type="entry name" value="UCP017292_Znf_CHY"/>
    <property type="match status" value="1"/>
</dbReference>